<gene>
    <name evidence="2" type="ORF">BN8_04497</name>
</gene>
<feature type="transmembrane region" description="Helical" evidence="1">
    <location>
        <begin position="139"/>
        <end position="163"/>
    </location>
</feature>
<evidence type="ECO:0000313" key="3">
    <source>
        <dbReference type="Proteomes" id="UP000009309"/>
    </source>
</evidence>
<feature type="transmembrane region" description="Helical" evidence="1">
    <location>
        <begin position="105"/>
        <end position="127"/>
    </location>
</feature>
<dbReference type="eggNOG" id="ENOG50334UD">
    <property type="taxonomic scope" value="Bacteria"/>
</dbReference>
<name>I2GMX2_9BACT</name>
<dbReference type="AlphaFoldDB" id="I2GMX2"/>
<proteinExistence type="predicted"/>
<feature type="transmembrane region" description="Helical" evidence="1">
    <location>
        <begin position="52"/>
        <end position="75"/>
    </location>
</feature>
<protein>
    <submittedName>
        <fullName evidence="2">Uncharacterized protein</fullName>
    </submittedName>
</protein>
<evidence type="ECO:0000256" key="1">
    <source>
        <dbReference type="SAM" id="Phobius"/>
    </source>
</evidence>
<dbReference type="OrthoDB" id="957639at2"/>
<dbReference type="Proteomes" id="UP000009309">
    <property type="component" value="Unassembled WGS sequence"/>
</dbReference>
<keyword evidence="1" id="KW-0812">Transmembrane</keyword>
<evidence type="ECO:0000313" key="2">
    <source>
        <dbReference type="EMBL" id="CCH55250.1"/>
    </source>
</evidence>
<keyword evidence="1" id="KW-1133">Transmembrane helix</keyword>
<dbReference type="STRING" id="1185876.BN8_04497"/>
<keyword evidence="1" id="KW-0472">Membrane</keyword>
<dbReference type="EMBL" id="CAIT01000009">
    <property type="protein sequence ID" value="CCH55250.1"/>
    <property type="molecule type" value="Genomic_DNA"/>
</dbReference>
<keyword evidence="3" id="KW-1185">Reference proteome</keyword>
<accession>I2GMX2</accession>
<reference evidence="2 3" key="1">
    <citation type="journal article" date="2012" name="J. Bacteriol.">
        <title>Genome Sequence of the Filamentous Bacterium Fibrisoma limi BUZ 3T.</title>
        <authorList>
            <person name="Filippini M."/>
            <person name="Qi W."/>
            <person name="Jaenicke S."/>
            <person name="Goesmann A."/>
            <person name="Smits T.H."/>
            <person name="Bagheri H.C."/>
        </authorList>
    </citation>
    <scope>NUCLEOTIDE SEQUENCE [LARGE SCALE GENOMIC DNA]</scope>
    <source>
        <strain evidence="3">BUZ 3T</strain>
    </source>
</reference>
<comment type="caution">
    <text evidence="2">The sequence shown here is derived from an EMBL/GenBank/DDBJ whole genome shotgun (WGS) entry which is preliminary data.</text>
</comment>
<organism evidence="2 3">
    <name type="scientific">Fibrisoma limi BUZ 3</name>
    <dbReference type="NCBI Taxonomy" id="1185876"/>
    <lineage>
        <taxon>Bacteria</taxon>
        <taxon>Pseudomonadati</taxon>
        <taxon>Bacteroidota</taxon>
        <taxon>Cytophagia</taxon>
        <taxon>Cytophagales</taxon>
        <taxon>Spirosomataceae</taxon>
        <taxon>Fibrisoma</taxon>
    </lineage>
</organism>
<sequence>MKAGTFFIRAWRVISILGLLLSLFTSYVSYPGAVAVRFNEIGQAVQYVDREAVFYIAVAIFLINNTLISTVARLFTRVPIGQIPIPNQPLWADHRAELNEVITNWFYAIMSAINTILALALFVLSLLNRSDLTATPINYAWLLPLSTLILAAVLIALPVRLLIKPAAHGER</sequence>